<gene>
    <name evidence="2" type="ORF">FAZ95_25100</name>
</gene>
<dbReference type="PANTHER" id="PTHR24104:SF25">
    <property type="entry name" value="PROTEIN LIN-41"/>
    <property type="match status" value="1"/>
</dbReference>
<dbReference type="RefSeq" id="WP_137335221.1">
    <property type="nucleotide sequence ID" value="NZ_CP040078.1"/>
</dbReference>
<evidence type="ECO:0000313" key="3">
    <source>
        <dbReference type="Proteomes" id="UP000298656"/>
    </source>
</evidence>
<feature type="chain" id="PRO_5020597797" description="SMP-30/Gluconolactonase/LRE-like region domain-containing protein" evidence="1">
    <location>
        <begin position="49"/>
        <end position="378"/>
    </location>
</feature>
<dbReference type="InterPro" id="IPR015943">
    <property type="entry name" value="WD40/YVTN_repeat-like_dom_sf"/>
</dbReference>
<evidence type="ECO:0000313" key="2">
    <source>
        <dbReference type="EMBL" id="QCP52449.1"/>
    </source>
</evidence>
<evidence type="ECO:0000256" key="1">
    <source>
        <dbReference type="SAM" id="SignalP"/>
    </source>
</evidence>
<dbReference type="InterPro" id="IPR011042">
    <property type="entry name" value="6-blade_b-propeller_TolB-like"/>
</dbReference>
<keyword evidence="3" id="KW-1185">Reference proteome</keyword>
<dbReference type="PANTHER" id="PTHR24104">
    <property type="entry name" value="E3 UBIQUITIN-PROTEIN LIGASE NHLRC1-RELATED"/>
    <property type="match status" value="1"/>
</dbReference>
<proteinExistence type="predicted"/>
<dbReference type="InterPro" id="IPR050952">
    <property type="entry name" value="TRIM-NHL_E3_ligases"/>
</dbReference>
<evidence type="ECO:0008006" key="4">
    <source>
        <dbReference type="Google" id="ProtNLM"/>
    </source>
</evidence>
<sequence>MIARNPVSSRFGFLQAKRRPTCRNVLRSLLLSAAVGLSALVVSQSSTAQQLFIGDAGDNSVKRFNASGAYLGPFVASGAAAAGLNGPRGMIFTDGQLVVVNQNVNTPSNGEVLRFDAQTGTFIGKLVSSSDLNAPFAPRGIVRGGPNNSFYVADDGTRSNKCANEGDVKEYDAAGAFLGNLNRTNFKPGFYPRGVVFGPDGLLYVSARACPVSKDPNAPLVGYVLRFDPRTNAFVDVFASDETVSDLHRPEGLVFDSTGNLWVTSPRAGATDTDKILKLDGKTGHLLYKLELDVAGSPRSFAEAIIFGPGGYLYIPITGVPNTGSDPATTGEVQRCDTTTTPVQCDVIVPANSKGGPLQSPWYLIFRNSDPATLSYDD</sequence>
<reference evidence="2 3" key="1">
    <citation type="submission" date="2019-05" db="EMBL/GenBank/DDBJ databases">
        <title>Burkholderia sp. DHOD12, isolated from subtropical forest soil.</title>
        <authorList>
            <person name="Gao Z.-H."/>
            <person name="Qiu L.-H."/>
        </authorList>
    </citation>
    <scope>NUCLEOTIDE SEQUENCE [LARGE SCALE GENOMIC DNA]</scope>
    <source>
        <strain evidence="2 3">DHOD12</strain>
    </source>
</reference>
<dbReference type="AlphaFoldDB" id="A0A4P8J253"/>
<dbReference type="GO" id="GO:0008270">
    <property type="term" value="F:zinc ion binding"/>
    <property type="evidence" value="ECO:0007669"/>
    <property type="project" value="UniProtKB-KW"/>
</dbReference>
<keyword evidence="1" id="KW-0732">Signal</keyword>
<dbReference type="Gene3D" id="2.130.10.10">
    <property type="entry name" value="YVTN repeat-like/Quinoprotein amine dehydrogenase"/>
    <property type="match status" value="1"/>
</dbReference>
<dbReference type="OrthoDB" id="2806980at2"/>
<dbReference type="Gene3D" id="2.120.10.30">
    <property type="entry name" value="TolB, C-terminal domain"/>
    <property type="match status" value="1"/>
</dbReference>
<protein>
    <recommendedName>
        <fullName evidence="4">SMP-30/Gluconolactonase/LRE-like region domain-containing protein</fullName>
    </recommendedName>
</protein>
<name>A0A4P8J253_9BURK</name>
<feature type="signal peptide" evidence="1">
    <location>
        <begin position="1"/>
        <end position="48"/>
    </location>
</feature>
<dbReference type="SUPFAM" id="SSF63829">
    <property type="entry name" value="Calcium-dependent phosphotriesterase"/>
    <property type="match status" value="1"/>
</dbReference>
<accession>A0A4P8J253</accession>
<dbReference type="KEGG" id="tvl:FAZ95_25100"/>
<dbReference type="EMBL" id="CP040078">
    <property type="protein sequence ID" value="QCP52449.1"/>
    <property type="molecule type" value="Genomic_DNA"/>
</dbReference>
<organism evidence="2 3">
    <name type="scientific">Trinickia violacea</name>
    <dbReference type="NCBI Taxonomy" id="2571746"/>
    <lineage>
        <taxon>Bacteria</taxon>
        <taxon>Pseudomonadati</taxon>
        <taxon>Pseudomonadota</taxon>
        <taxon>Betaproteobacteria</taxon>
        <taxon>Burkholderiales</taxon>
        <taxon>Burkholderiaceae</taxon>
        <taxon>Trinickia</taxon>
    </lineage>
</organism>
<dbReference type="Proteomes" id="UP000298656">
    <property type="component" value="Chromosome 2"/>
</dbReference>